<dbReference type="PANTHER" id="PTHR36928:SF1">
    <property type="entry name" value="PHOSPHATASE YCDX-RELATED"/>
    <property type="match status" value="1"/>
</dbReference>
<dbReference type="InterPro" id="IPR003141">
    <property type="entry name" value="Pol/His_phosphatase_N"/>
</dbReference>
<dbReference type="GO" id="GO:0008270">
    <property type="term" value="F:zinc ion binding"/>
    <property type="evidence" value="ECO:0007669"/>
    <property type="project" value="TreeGrafter"/>
</dbReference>
<sequence>MNKIKGDYHTHSEYSHGKGDLVANIESAINKGLTEIGITDHGPQTFNFVRLGVKDAEELIEIKERIEVLNKLYPEIRILAGTEANIINEEGDLDVPDYILEELDIVAAGLHLLILPQSIETALRLVFDNRFMYRFFPGKRARIREWNTRAVINAVKRHQIDFITHPGYKLDIDTYKLARICAQEGTCLEVNARHGRLTEGFVRAAMETDVRFVINSDAHLPASVGKLEPALKIVKDLGISDDRIINYQGFTGRHS</sequence>
<reference evidence="2" key="1">
    <citation type="submission" date="2019-12" db="EMBL/GenBank/DDBJ databases">
        <authorList>
            <person name="zhang j."/>
            <person name="sun C.M."/>
        </authorList>
    </citation>
    <scope>NUCLEOTIDE SEQUENCE</scope>
    <source>
        <strain evidence="2">NS-1</strain>
    </source>
</reference>
<dbReference type="GO" id="GO:0005829">
    <property type="term" value="C:cytosol"/>
    <property type="evidence" value="ECO:0007669"/>
    <property type="project" value="TreeGrafter"/>
</dbReference>
<dbReference type="PANTHER" id="PTHR36928">
    <property type="entry name" value="PHOSPHATASE YCDX-RELATED"/>
    <property type="match status" value="1"/>
</dbReference>
<dbReference type="RefSeq" id="WP_230868709.1">
    <property type="nucleotide sequence ID" value="NZ_CP046640.1"/>
</dbReference>
<protein>
    <submittedName>
        <fullName evidence="2">PHP domain-containing protein</fullName>
    </submittedName>
</protein>
<evidence type="ECO:0000313" key="2">
    <source>
        <dbReference type="EMBL" id="QTL97047.1"/>
    </source>
</evidence>
<evidence type="ECO:0000259" key="1">
    <source>
        <dbReference type="SMART" id="SM00481"/>
    </source>
</evidence>
<evidence type="ECO:0000313" key="3">
    <source>
        <dbReference type="Proteomes" id="UP000665020"/>
    </source>
</evidence>
<dbReference type="GO" id="GO:0042578">
    <property type="term" value="F:phosphoric ester hydrolase activity"/>
    <property type="evidence" value="ECO:0007669"/>
    <property type="project" value="TreeGrafter"/>
</dbReference>
<dbReference type="Proteomes" id="UP000665020">
    <property type="component" value="Chromosome"/>
</dbReference>
<dbReference type="InterPro" id="IPR016195">
    <property type="entry name" value="Pol/histidinol_Pase-like"/>
</dbReference>
<dbReference type="AlphaFoldDB" id="A0A8A7KDS4"/>
<dbReference type="SMART" id="SM00481">
    <property type="entry name" value="POLIIIAc"/>
    <property type="match status" value="1"/>
</dbReference>
<dbReference type="Gene3D" id="3.20.20.140">
    <property type="entry name" value="Metal-dependent hydrolases"/>
    <property type="match status" value="1"/>
</dbReference>
<dbReference type="InterPro" id="IPR004013">
    <property type="entry name" value="PHP_dom"/>
</dbReference>
<feature type="domain" description="Polymerase/histidinol phosphatase N-terminal" evidence="1">
    <location>
        <begin position="6"/>
        <end position="88"/>
    </location>
</feature>
<dbReference type="InterPro" id="IPR050243">
    <property type="entry name" value="PHP_phosphatase"/>
</dbReference>
<proteinExistence type="predicted"/>
<dbReference type="SUPFAM" id="SSF89550">
    <property type="entry name" value="PHP domain-like"/>
    <property type="match status" value="1"/>
</dbReference>
<organism evidence="2 3">
    <name type="scientific">Iocasia fonsfrigidae</name>
    <dbReference type="NCBI Taxonomy" id="2682810"/>
    <lineage>
        <taxon>Bacteria</taxon>
        <taxon>Bacillati</taxon>
        <taxon>Bacillota</taxon>
        <taxon>Clostridia</taxon>
        <taxon>Halanaerobiales</taxon>
        <taxon>Halanaerobiaceae</taxon>
        <taxon>Iocasia</taxon>
    </lineage>
</organism>
<dbReference type="Pfam" id="PF02811">
    <property type="entry name" value="PHP"/>
    <property type="match status" value="1"/>
</dbReference>
<accession>A0A8A7KDS4</accession>
<dbReference type="KEGG" id="ifn:GM661_03165"/>
<keyword evidence="3" id="KW-1185">Reference proteome</keyword>
<name>A0A8A7KDS4_9FIRM</name>
<gene>
    <name evidence="2" type="ORF">GM661_03165</name>
</gene>
<dbReference type="EMBL" id="CP046640">
    <property type="protein sequence ID" value="QTL97047.1"/>
    <property type="molecule type" value="Genomic_DNA"/>
</dbReference>